<dbReference type="PANTHER" id="PTHR34703:SF1">
    <property type="entry name" value="ANTIPORTER SUBUNIT MNHG2-RELATED"/>
    <property type="match status" value="1"/>
</dbReference>
<dbReference type="NCBIfam" id="TIGR01300">
    <property type="entry name" value="CPA3_mnhG_phaG"/>
    <property type="match status" value="1"/>
</dbReference>
<feature type="transmembrane region" description="Helical" evidence="2">
    <location>
        <begin position="42"/>
        <end position="61"/>
    </location>
</feature>
<feature type="region of interest" description="Disordered" evidence="1">
    <location>
        <begin position="92"/>
        <end position="120"/>
    </location>
</feature>
<dbReference type="PANTHER" id="PTHR34703">
    <property type="entry name" value="ANTIPORTER SUBUNIT MNHG2-RELATED"/>
    <property type="match status" value="1"/>
</dbReference>
<proteinExistence type="predicted"/>
<dbReference type="InterPro" id="IPR005133">
    <property type="entry name" value="PhaG_MnhG_YufB"/>
</dbReference>
<reference evidence="3 4" key="1">
    <citation type="journal article" date="2019" name="Int. J. Syst. Evol. Microbiol.">
        <title>The Global Catalogue of Microorganisms (GCM) 10K type strain sequencing project: providing services to taxonomists for standard genome sequencing and annotation.</title>
        <authorList>
            <consortium name="The Broad Institute Genomics Platform"/>
            <consortium name="The Broad Institute Genome Sequencing Center for Infectious Disease"/>
            <person name="Wu L."/>
            <person name="Ma J."/>
        </authorList>
    </citation>
    <scope>NUCLEOTIDE SEQUENCE [LARGE SCALE GENOMIC DNA]</scope>
    <source>
        <strain evidence="3 4">DT55</strain>
    </source>
</reference>
<evidence type="ECO:0000313" key="3">
    <source>
        <dbReference type="EMBL" id="MFC7095818.1"/>
    </source>
</evidence>
<keyword evidence="2" id="KW-1133">Transmembrane helix</keyword>
<dbReference type="AlphaFoldDB" id="A0ABD5WVC8"/>
<organism evidence="3 4">
    <name type="scientific">Halobaculum marinum</name>
    <dbReference type="NCBI Taxonomy" id="3031996"/>
    <lineage>
        <taxon>Archaea</taxon>
        <taxon>Methanobacteriati</taxon>
        <taxon>Methanobacteriota</taxon>
        <taxon>Stenosarchaea group</taxon>
        <taxon>Halobacteria</taxon>
        <taxon>Halobacteriales</taxon>
        <taxon>Haloferacaceae</taxon>
        <taxon>Halobaculum</taxon>
    </lineage>
</organism>
<evidence type="ECO:0000256" key="1">
    <source>
        <dbReference type="SAM" id="MobiDB-lite"/>
    </source>
</evidence>
<sequence length="120" mass="11926">MTPVEVVVLALVAGSVAFSMLAVVGFARLPDVFARTHAASKSETLGALLGLGAAAVAFGPTQAALKIVLLAAFVLVTGPTAAHAIVRAATRSGETPVTDGGSDHLGDTASASTNDTERGR</sequence>
<evidence type="ECO:0000256" key="2">
    <source>
        <dbReference type="SAM" id="Phobius"/>
    </source>
</evidence>
<keyword evidence="2" id="KW-0812">Transmembrane</keyword>
<dbReference type="Pfam" id="PF03334">
    <property type="entry name" value="PhaG_MnhG_YufB"/>
    <property type="match status" value="1"/>
</dbReference>
<protein>
    <submittedName>
        <fullName evidence="3">Monovalent cation/H(+) antiporter subunit G</fullName>
    </submittedName>
</protein>
<comment type="caution">
    <text evidence="3">The sequence shown here is derived from an EMBL/GenBank/DDBJ whole genome shotgun (WGS) entry which is preliminary data.</text>
</comment>
<dbReference type="EMBL" id="JBHTAG010000001">
    <property type="protein sequence ID" value="MFC7095818.1"/>
    <property type="molecule type" value="Genomic_DNA"/>
</dbReference>
<dbReference type="GeneID" id="79271796"/>
<keyword evidence="4" id="KW-1185">Reference proteome</keyword>
<gene>
    <name evidence="3" type="primary">mnhG</name>
    <name evidence="3" type="ORF">ACFQKD_00740</name>
</gene>
<keyword evidence="2" id="KW-0472">Membrane</keyword>
<name>A0ABD5WVC8_9EURY</name>
<feature type="transmembrane region" description="Helical" evidence="2">
    <location>
        <begin position="6"/>
        <end position="30"/>
    </location>
</feature>
<evidence type="ECO:0000313" key="4">
    <source>
        <dbReference type="Proteomes" id="UP001596388"/>
    </source>
</evidence>
<accession>A0ABD5WVC8</accession>
<dbReference type="Proteomes" id="UP001596388">
    <property type="component" value="Unassembled WGS sequence"/>
</dbReference>
<dbReference type="RefSeq" id="WP_276239805.1">
    <property type="nucleotide sequence ID" value="NZ_CP119991.1"/>
</dbReference>
<feature type="transmembrane region" description="Helical" evidence="2">
    <location>
        <begin position="67"/>
        <end position="86"/>
    </location>
</feature>